<sequence>MNRLLEFDLQARTELLAYLVASQLVLRQRTGHWLRPEQLVESTRLWLRLNGRRADWLQRVTLACRAQRLAEQLERSSRETCDARSLARMFFGGVRLDLGSRAVMEIFVACVANLPGEIVFRKQGG</sequence>
<reference evidence="1 2" key="1">
    <citation type="submission" date="2019-08" db="EMBL/GenBank/DDBJ databases">
        <authorList>
            <person name="Herpell B J."/>
        </authorList>
    </citation>
    <scope>NUCLEOTIDE SEQUENCE [LARGE SCALE GENOMIC DNA]</scope>
    <source>
        <strain evidence="2">Msb3</strain>
    </source>
</reference>
<dbReference type="EMBL" id="LR699554">
    <property type="protein sequence ID" value="VVD32638.1"/>
    <property type="molecule type" value="Genomic_DNA"/>
</dbReference>
<evidence type="ECO:0000313" key="1">
    <source>
        <dbReference type="EMBL" id="VVD32638.1"/>
    </source>
</evidence>
<name>A0A5Q4ZPE6_9BURK</name>
<organism evidence="1 2">
    <name type="scientific">Paraburkholderia dioscoreae</name>
    <dbReference type="NCBI Taxonomy" id="2604047"/>
    <lineage>
        <taxon>Bacteria</taxon>
        <taxon>Pseudomonadati</taxon>
        <taxon>Pseudomonadota</taxon>
        <taxon>Betaproteobacteria</taxon>
        <taxon>Burkholderiales</taxon>
        <taxon>Burkholderiaceae</taxon>
        <taxon>Paraburkholderia</taxon>
    </lineage>
</organism>
<gene>
    <name evidence="1" type="ORF">PDMSB3_1347</name>
</gene>
<dbReference type="AlphaFoldDB" id="A0A5Q4ZPE6"/>
<accession>A0A5Q4ZPE6</accession>
<proteinExistence type="predicted"/>
<evidence type="ECO:0000313" key="2">
    <source>
        <dbReference type="Proteomes" id="UP000325811"/>
    </source>
</evidence>
<dbReference type="RefSeq" id="WP_165188217.1">
    <property type="nucleotide sequence ID" value="NZ_LR699554.1"/>
</dbReference>
<keyword evidence="2" id="KW-1185">Reference proteome</keyword>
<protein>
    <submittedName>
        <fullName evidence="1">Uncharacterized protein</fullName>
    </submittedName>
</protein>
<dbReference type="Proteomes" id="UP000325811">
    <property type="component" value="Chromosome II"/>
</dbReference>
<dbReference type="KEGG" id="pdio:PDMSB3_1347.1"/>